<name>A0A2K2UCD9_9ACTN</name>
<evidence type="ECO:0000259" key="9">
    <source>
        <dbReference type="Pfam" id="PF22570"/>
    </source>
</evidence>
<evidence type="ECO:0000256" key="6">
    <source>
        <dbReference type="SAM" id="MobiDB-lite"/>
    </source>
</evidence>
<keyword evidence="3 7" id="KW-0812">Transmembrane</keyword>
<protein>
    <submittedName>
        <fullName evidence="10">Uncharacterized protein</fullName>
    </submittedName>
</protein>
<keyword evidence="5 7" id="KW-0472">Membrane</keyword>
<evidence type="ECO:0000259" key="8">
    <source>
        <dbReference type="Pfam" id="PF04024"/>
    </source>
</evidence>
<feature type="domain" description="Phage shock protein PspC N-terminal" evidence="8">
    <location>
        <begin position="5"/>
        <end position="61"/>
    </location>
</feature>
<feature type="transmembrane region" description="Helical" evidence="7">
    <location>
        <begin position="249"/>
        <end position="271"/>
    </location>
</feature>
<accession>A0A2K2UCD9</accession>
<dbReference type="PANTHER" id="PTHR33885:SF3">
    <property type="entry name" value="PHAGE SHOCK PROTEIN C"/>
    <property type="match status" value="1"/>
</dbReference>
<comment type="subcellular location">
    <subcellularLocation>
        <location evidence="1">Cell membrane</location>
        <topology evidence="1">Single-pass membrane protein</topology>
    </subcellularLocation>
</comment>
<sequence length="347" mass="36777">MTDEKRLYRSRERLVAGVCAGIAEYFNVDPLVVRILAIVLTLASGGVLALAYVGLWIAVPMAPEVFAPLDVEPHAVRSDTYGSVDCGESHPSAVPRPSVPASMTGCSLSGYPGAGHVPPEPPPAMARSRPMPGGAPAPPRSYVPSYPDAAAPGFVPQQVAPARHTAPAQEERVPAPQRDESDRREAADVHVRTALLIGSLLLTLGVSVLASEFVLGASWWQFWPLVLVVLGILRMVLPDSEGWRLDGFAGGFVVFCVGATLMPMSLGIVAWRTIGVMIAHVWPLLCIALGCFVLGCVLKSSVLKLAASLVFAVFCAAGLLLFGVPGPVGELVLMAPYGREYRFPFFG</sequence>
<dbReference type="Pfam" id="PF04024">
    <property type="entry name" value="PspC"/>
    <property type="match status" value="1"/>
</dbReference>
<dbReference type="PANTHER" id="PTHR33885">
    <property type="entry name" value="PHAGE SHOCK PROTEIN C"/>
    <property type="match status" value="1"/>
</dbReference>
<comment type="caution">
    <text evidence="10">The sequence shown here is derived from an EMBL/GenBank/DDBJ whole genome shotgun (WGS) entry which is preliminary data.</text>
</comment>
<evidence type="ECO:0000256" key="2">
    <source>
        <dbReference type="ARBA" id="ARBA00022475"/>
    </source>
</evidence>
<evidence type="ECO:0000256" key="7">
    <source>
        <dbReference type="SAM" id="Phobius"/>
    </source>
</evidence>
<dbReference type="OrthoDB" id="7359894at2"/>
<feature type="transmembrane region" description="Helical" evidence="7">
    <location>
        <begin position="277"/>
        <end position="298"/>
    </location>
</feature>
<dbReference type="AlphaFoldDB" id="A0A2K2UCD9"/>
<keyword evidence="11" id="KW-1185">Reference proteome</keyword>
<organism evidence="10 11">
    <name type="scientific">Enteroscipio rubneri</name>
    <dbReference type="NCBI Taxonomy" id="2070686"/>
    <lineage>
        <taxon>Bacteria</taxon>
        <taxon>Bacillati</taxon>
        <taxon>Actinomycetota</taxon>
        <taxon>Coriobacteriia</taxon>
        <taxon>Eggerthellales</taxon>
        <taxon>Eggerthellaceae</taxon>
        <taxon>Enteroscipio</taxon>
    </lineage>
</organism>
<feature type="region of interest" description="Disordered" evidence="6">
    <location>
        <begin position="159"/>
        <end position="184"/>
    </location>
</feature>
<feature type="compositionally biased region" description="Basic and acidic residues" evidence="6">
    <location>
        <begin position="169"/>
        <end position="184"/>
    </location>
</feature>
<evidence type="ECO:0000313" key="11">
    <source>
        <dbReference type="Proteomes" id="UP000236197"/>
    </source>
</evidence>
<feature type="transmembrane region" description="Helical" evidence="7">
    <location>
        <begin position="35"/>
        <end position="59"/>
    </location>
</feature>
<evidence type="ECO:0000256" key="1">
    <source>
        <dbReference type="ARBA" id="ARBA00004162"/>
    </source>
</evidence>
<evidence type="ECO:0000313" key="10">
    <source>
        <dbReference type="EMBL" id="PNV67902.1"/>
    </source>
</evidence>
<keyword evidence="2" id="KW-1003">Cell membrane</keyword>
<dbReference type="EMBL" id="PPEK01000004">
    <property type="protein sequence ID" value="PNV67902.1"/>
    <property type="molecule type" value="Genomic_DNA"/>
</dbReference>
<feature type="transmembrane region" description="Helical" evidence="7">
    <location>
        <begin position="220"/>
        <end position="237"/>
    </location>
</feature>
<feature type="transmembrane region" description="Helical" evidence="7">
    <location>
        <begin position="305"/>
        <end position="324"/>
    </location>
</feature>
<dbReference type="InterPro" id="IPR007168">
    <property type="entry name" value="Phageshock_PspC_N"/>
</dbReference>
<dbReference type="RefSeq" id="WP_103264704.1">
    <property type="nucleotide sequence ID" value="NZ_CABMLE010000004.1"/>
</dbReference>
<keyword evidence="4 7" id="KW-1133">Transmembrane helix</keyword>
<feature type="domain" description="LiaF transmembrane" evidence="9">
    <location>
        <begin position="196"/>
        <end position="294"/>
    </location>
</feature>
<feature type="region of interest" description="Disordered" evidence="6">
    <location>
        <begin position="112"/>
        <end position="142"/>
    </location>
</feature>
<dbReference type="InterPro" id="IPR054331">
    <property type="entry name" value="LiaF_TM"/>
</dbReference>
<feature type="transmembrane region" description="Helical" evidence="7">
    <location>
        <begin position="193"/>
        <end position="214"/>
    </location>
</feature>
<dbReference type="GO" id="GO:0005886">
    <property type="term" value="C:plasma membrane"/>
    <property type="evidence" value="ECO:0007669"/>
    <property type="project" value="UniProtKB-SubCell"/>
</dbReference>
<dbReference type="InterPro" id="IPR052027">
    <property type="entry name" value="PspC"/>
</dbReference>
<gene>
    <name evidence="10" type="ORF">C2L71_05110</name>
</gene>
<reference evidence="11" key="1">
    <citation type="submission" date="2018-01" db="EMBL/GenBank/DDBJ databases">
        <title>Rubneribacter badeniensis gen. nov., sp. nov., and Colonibacter rubneri, gen. nov., sp. nov., WGS of new members of the Eggerthellaceae.</title>
        <authorList>
            <person name="Danylec N."/>
            <person name="Stoll D.A."/>
            <person name="Doetsch A."/>
            <person name="Kulling S.E."/>
            <person name="Huch M."/>
        </authorList>
    </citation>
    <scope>NUCLEOTIDE SEQUENCE [LARGE SCALE GENOMIC DNA]</scope>
    <source>
        <strain evidence="11">ResAG-96</strain>
    </source>
</reference>
<evidence type="ECO:0000256" key="3">
    <source>
        <dbReference type="ARBA" id="ARBA00022692"/>
    </source>
</evidence>
<dbReference type="Pfam" id="PF22570">
    <property type="entry name" value="LiaF-TM"/>
    <property type="match status" value="1"/>
</dbReference>
<proteinExistence type="predicted"/>
<dbReference type="Proteomes" id="UP000236197">
    <property type="component" value="Unassembled WGS sequence"/>
</dbReference>
<evidence type="ECO:0000256" key="4">
    <source>
        <dbReference type="ARBA" id="ARBA00022989"/>
    </source>
</evidence>
<evidence type="ECO:0000256" key="5">
    <source>
        <dbReference type="ARBA" id="ARBA00023136"/>
    </source>
</evidence>